<reference evidence="1" key="1">
    <citation type="submission" date="2021-07" db="EMBL/GenBank/DDBJ databases">
        <authorList>
            <person name="Branca A.L. A."/>
        </authorList>
    </citation>
    <scope>NUCLEOTIDE SEQUENCE</scope>
</reference>
<name>A0A9W4KHS2_9EURO</name>
<dbReference type="EMBL" id="CAJVRC010000876">
    <property type="protein sequence ID" value="CAG8902706.1"/>
    <property type="molecule type" value="Genomic_DNA"/>
</dbReference>
<organism evidence="1 2">
    <name type="scientific">Penicillium egyptiacum</name>
    <dbReference type="NCBI Taxonomy" id="1303716"/>
    <lineage>
        <taxon>Eukaryota</taxon>
        <taxon>Fungi</taxon>
        <taxon>Dikarya</taxon>
        <taxon>Ascomycota</taxon>
        <taxon>Pezizomycotina</taxon>
        <taxon>Eurotiomycetes</taxon>
        <taxon>Eurotiomycetidae</taxon>
        <taxon>Eurotiales</taxon>
        <taxon>Aspergillaceae</taxon>
        <taxon>Penicillium</taxon>
    </lineage>
</organism>
<proteinExistence type="predicted"/>
<sequence>MDKHHNIPLSFERMLALQRSKGLSDYEAWRQAMALYNQQRHEHAVTTTGPAITSPELPLGESVLTSKTATASGAPKVHLDQPPVNAAGENLILARCKPDEPAAKERVRENTQRLIHSGVADKLSTDQTVDDSLFERTGLLDAPDADTDTDDETNMKYAQEAHARYWAAMGGADNVIGKRP</sequence>
<keyword evidence="2" id="KW-1185">Reference proteome</keyword>
<gene>
    <name evidence="1" type="ORF">PEGY_LOCUS6884</name>
</gene>
<evidence type="ECO:0000313" key="1">
    <source>
        <dbReference type="EMBL" id="CAG8902706.1"/>
    </source>
</evidence>
<evidence type="ECO:0000313" key="2">
    <source>
        <dbReference type="Proteomes" id="UP001154252"/>
    </source>
</evidence>
<protein>
    <submittedName>
        <fullName evidence="1">Uncharacterized protein</fullName>
    </submittedName>
</protein>
<dbReference type="Proteomes" id="UP001154252">
    <property type="component" value="Unassembled WGS sequence"/>
</dbReference>
<dbReference type="OrthoDB" id="4322381at2759"/>
<comment type="caution">
    <text evidence="1">The sequence shown here is derived from an EMBL/GenBank/DDBJ whole genome shotgun (WGS) entry which is preliminary data.</text>
</comment>
<accession>A0A9W4KHS2</accession>
<dbReference type="AlphaFoldDB" id="A0A9W4KHS2"/>